<name>A0AAW8Q935_VIBPH</name>
<evidence type="ECO:0000313" key="2">
    <source>
        <dbReference type="Proteomes" id="UP001253193"/>
    </source>
</evidence>
<proteinExistence type="predicted"/>
<evidence type="ECO:0000313" key="1">
    <source>
        <dbReference type="EMBL" id="MDS1823785.1"/>
    </source>
</evidence>
<organism evidence="1 2">
    <name type="scientific">Vibrio parahaemolyticus</name>
    <dbReference type="NCBI Taxonomy" id="670"/>
    <lineage>
        <taxon>Bacteria</taxon>
        <taxon>Pseudomonadati</taxon>
        <taxon>Pseudomonadota</taxon>
        <taxon>Gammaproteobacteria</taxon>
        <taxon>Vibrionales</taxon>
        <taxon>Vibrionaceae</taxon>
        <taxon>Vibrio</taxon>
    </lineage>
</organism>
<gene>
    <name evidence="1" type="ORF">QX249_24375</name>
</gene>
<protein>
    <submittedName>
        <fullName evidence="1">Uncharacterized protein</fullName>
    </submittedName>
</protein>
<dbReference type="Proteomes" id="UP001253193">
    <property type="component" value="Unassembled WGS sequence"/>
</dbReference>
<dbReference type="AlphaFoldDB" id="A0AAW8Q935"/>
<sequence>MSSNSVANFFYSKSVDENKPLLIEKLHWLNYFAYAEAAIHLNLDITGEPIHFNGVQPVLKKIYWEFRGYRYMDRWSYTDWDYTNDKPIVHVVVEGTHLDSFLSYIWEKYKDYEVEVLRSMLTNAEVMVLGIYSSVNGDPVPDNVLRAMYHDKFIGVPSTVYDPLGFSEEDKRSRLARRVIVRIKERASYFADSKRAGFDKVLSFPLFRKVGGLLYRTHLGFKRAVCRFLDSKSPYFVLGMVWMVCLGIASMTATH</sequence>
<dbReference type="EMBL" id="JAUHGG010000012">
    <property type="protein sequence ID" value="MDS1823785.1"/>
    <property type="molecule type" value="Genomic_DNA"/>
</dbReference>
<dbReference type="RefSeq" id="WP_311020824.1">
    <property type="nucleotide sequence ID" value="NZ_JAUHGG010000012.1"/>
</dbReference>
<reference evidence="1" key="1">
    <citation type="submission" date="2023-06" db="EMBL/GenBank/DDBJ databases">
        <title>Genomic Diversity of Vibrio spp. and Metagenomic Analysis of Pathogens in Florida Gulf Coastal Waters Following Hurricane Ian.</title>
        <authorList>
            <person name="Brumfield K.D."/>
        </authorList>
    </citation>
    <scope>NUCLEOTIDE SEQUENCE</scope>
    <source>
        <strain evidence="1">WBS2B-138</strain>
    </source>
</reference>
<accession>A0AAW8Q935</accession>
<comment type="caution">
    <text evidence="1">The sequence shown here is derived from an EMBL/GenBank/DDBJ whole genome shotgun (WGS) entry which is preliminary data.</text>
</comment>